<gene>
    <name evidence="14" type="ORF">HUO14_06125</name>
</gene>
<protein>
    <recommendedName>
        <fullName evidence="4">diacylglycerol O-acyltransferase</fullName>
        <ecNumber evidence="4">2.3.1.20</ecNumber>
    </recommendedName>
</protein>
<sequence length="526" mass="57988">MTEEKNISQLSAQDAQFLYIQSATNLTHVMAVYIYDPSTAPGGKVRFKDIIEHMRKRLDISPMFKRKLYRLPMDIDHPYWVKDEHFDLEAHITHGRLPAPGDWRQFCIHVARHHSKPMDMTRPLWDMYVLEGLDNVPGFAKGSYAILTRIHHSTIDGASGAHFFAAVSDKDAKGTPAIPLPKGKPADNDLPSVSDIMNRAINSTVTSPVKLAQAFMKFAPALLSSAQQNLAGSGEKTEAGVPETRFNGPVTPHKMFDAITFDLDELKKMRLKVADATINDVVLAICSGGLRHYLTKHKELPKESLIAVAPVNARSHTGDETKPGNNISAMTIKIWSNIADPVERLEAIRDTTRDTKAAKSGLSARIMTDLTKHIPGVTMAGVARILTDERFAPKMSNLMVSNVPGPQMQLFMNGAKLTHQYALAPLAHGMGLFIATPSYNGKISFNIISDRKMMPDVEFFRECLQRAFNELRDAKPGAAKSQAVKAAEVSTKPARSSDGSVMYRRVARKPRTVASKATGGGRPKEK</sequence>
<evidence type="ECO:0000256" key="11">
    <source>
        <dbReference type="SAM" id="MobiDB-lite"/>
    </source>
</evidence>
<feature type="domain" description="O-acyltransferase WSD1 C-terminal" evidence="13">
    <location>
        <begin position="324"/>
        <end position="471"/>
    </location>
</feature>
<dbReference type="RefSeq" id="WP_176279001.1">
    <property type="nucleotide sequence ID" value="NZ_JABWMH010000002.1"/>
</dbReference>
<dbReference type="NCBIfam" id="TIGR02946">
    <property type="entry name" value="acyl_WS_DGAT"/>
    <property type="match status" value="1"/>
</dbReference>
<evidence type="ECO:0000313" key="14">
    <source>
        <dbReference type="EMBL" id="NVD27479.1"/>
    </source>
</evidence>
<keyword evidence="8" id="KW-0443">Lipid metabolism</keyword>
<evidence type="ECO:0000256" key="5">
    <source>
        <dbReference type="ARBA" id="ARBA00022516"/>
    </source>
</evidence>
<comment type="pathway">
    <text evidence="2">Lipid metabolism.</text>
</comment>
<comment type="caution">
    <text evidence="14">The sequence shown here is derived from an EMBL/GenBank/DDBJ whole genome shotgun (WGS) entry which is preliminary data.</text>
</comment>
<dbReference type="InterPro" id="IPR014292">
    <property type="entry name" value="Acyl_transf_WS/DGAT"/>
</dbReference>
<evidence type="ECO:0000256" key="1">
    <source>
        <dbReference type="ARBA" id="ARBA00004771"/>
    </source>
</evidence>
<evidence type="ECO:0000256" key="7">
    <source>
        <dbReference type="ARBA" id="ARBA00022798"/>
    </source>
</evidence>
<accession>A0ABX2N196</accession>
<evidence type="ECO:0000256" key="9">
    <source>
        <dbReference type="ARBA" id="ARBA00023315"/>
    </source>
</evidence>
<evidence type="ECO:0000259" key="12">
    <source>
        <dbReference type="Pfam" id="PF03007"/>
    </source>
</evidence>
<dbReference type="EMBL" id="JABWMH010000002">
    <property type="protein sequence ID" value="NVD27479.1"/>
    <property type="molecule type" value="Genomic_DNA"/>
</dbReference>
<evidence type="ECO:0000313" key="15">
    <source>
        <dbReference type="Proteomes" id="UP000652427"/>
    </source>
</evidence>
<dbReference type="EC" id="2.3.1.20" evidence="4"/>
<dbReference type="Pfam" id="PF03007">
    <property type="entry name" value="WS_DGAT_cat"/>
    <property type="match status" value="1"/>
</dbReference>
<keyword evidence="6" id="KW-0808">Transferase</keyword>
<keyword evidence="9" id="KW-0012">Acyltransferase</keyword>
<keyword evidence="5" id="KW-0444">Lipid biosynthesis</keyword>
<evidence type="ECO:0000259" key="13">
    <source>
        <dbReference type="Pfam" id="PF06974"/>
    </source>
</evidence>
<dbReference type="InterPro" id="IPR045034">
    <property type="entry name" value="O-acyltransferase_WSD1-like"/>
</dbReference>
<dbReference type="Pfam" id="PF06974">
    <property type="entry name" value="WS_DGAT_C"/>
    <property type="match status" value="1"/>
</dbReference>
<dbReference type="InterPro" id="IPR009721">
    <property type="entry name" value="O-acyltransferase_WSD1_C"/>
</dbReference>
<evidence type="ECO:0000256" key="2">
    <source>
        <dbReference type="ARBA" id="ARBA00005189"/>
    </source>
</evidence>
<feature type="region of interest" description="Disordered" evidence="11">
    <location>
        <begin position="479"/>
        <end position="526"/>
    </location>
</feature>
<evidence type="ECO:0000256" key="10">
    <source>
        <dbReference type="ARBA" id="ARBA00048109"/>
    </source>
</evidence>
<keyword evidence="15" id="KW-1185">Reference proteome</keyword>
<dbReference type="InterPro" id="IPR004255">
    <property type="entry name" value="O-acyltransferase_WSD1_N"/>
</dbReference>
<feature type="domain" description="O-acyltransferase WSD1-like N-terminal" evidence="12">
    <location>
        <begin position="10"/>
        <end position="282"/>
    </location>
</feature>
<evidence type="ECO:0000256" key="4">
    <source>
        <dbReference type="ARBA" id="ARBA00013244"/>
    </source>
</evidence>
<comment type="similarity">
    <text evidence="3">Belongs to the long-chain O-acyltransferase family.</text>
</comment>
<dbReference type="PANTHER" id="PTHR31650">
    <property type="entry name" value="O-ACYLTRANSFERASE (WSD1-LIKE) FAMILY PROTEIN"/>
    <property type="match status" value="1"/>
</dbReference>
<evidence type="ECO:0000256" key="6">
    <source>
        <dbReference type="ARBA" id="ARBA00022679"/>
    </source>
</evidence>
<evidence type="ECO:0000256" key="3">
    <source>
        <dbReference type="ARBA" id="ARBA00009587"/>
    </source>
</evidence>
<proteinExistence type="inferred from homology"/>
<name>A0ABX2N196_9SPHN</name>
<reference evidence="14 15" key="1">
    <citation type="submission" date="2020-06" db="EMBL/GenBank/DDBJ databases">
        <authorList>
            <person name="Kim S.-J."/>
            <person name="Park S.-J."/>
        </authorList>
    </citation>
    <scope>NUCLEOTIDE SEQUENCE [LARGE SCALE GENOMIC DNA]</scope>
    <source>
        <strain evidence="14 15">SW-151</strain>
    </source>
</reference>
<comment type="catalytic activity">
    <reaction evidence="10">
        <text>an acyl-CoA + a 1,2-diacyl-sn-glycerol = a triacyl-sn-glycerol + CoA</text>
        <dbReference type="Rhea" id="RHEA:10868"/>
        <dbReference type="ChEBI" id="CHEBI:17815"/>
        <dbReference type="ChEBI" id="CHEBI:57287"/>
        <dbReference type="ChEBI" id="CHEBI:58342"/>
        <dbReference type="ChEBI" id="CHEBI:64615"/>
        <dbReference type="EC" id="2.3.1.20"/>
    </reaction>
</comment>
<comment type="pathway">
    <text evidence="1">Glycerolipid metabolism; triacylglycerol biosynthesis.</text>
</comment>
<keyword evidence="7" id="KW-0319">Glycerol metabolism</keyword>
<dbReference type="Proteomes" id="UP000652427">
    <property type="component" value="Unassembled WGS sequence"/>
</dbReference>
<dbReference type="PANTHER" id="PTHR31650:SF1">
    <property type="entry name" value="WAX ESTER SYNTHASE_DIACYLGLYCEROL ACYLTRANSFERASE 4-RELATED"/>
    <property type="match status" value="1"/>
</dbReference>
<evidence type="ECO:0000256" key="8">
    <source>
        <dbReference type="ARBA" id="ARBA00023098"/>
    </source>
</evidence>
<organism evidence="14 15">
    <name type="scientific">Parasphingorhabdus flavimaris</name>
    <dbReference type="NCBI Taxonomy" id="266812"/>
    <lineage>
        <taxon>Bacteria</taxon>
        <taxon>Pseudomonadati</taxon>
        <taxon>Pseudomonadota</taxon>
        <taxon>Alphaproteobacteria</taxon>
        <taxon>Sphingomonadales</taxon>
        <taxon>Sphingomonadaceae</taxon>
        <taxon>Parasphingorhabdus</taxon>
    </lineage>
</organism>